<sequence>MDPPLWREARFDEPDARRQERTPDFQPFRQFERTGHRTVRNRAPTTPFRPRQQASRRPERHQVFGNNAAILTGDLLFARASQLMADLGERAIRLQAGAVVADVRLAGCSVSGVAFPDVVKQQRYMPDLADYQSELLSGYIEQTNYLHVVFGDEDTHVNNAVILFGDPTSAFGRDKGSSNGEFNLDIAVVSIGSVDGLEAFGNEVYGAAKAGLSNLIQNLGARYGPGTVATTRPRRPHGIPEV</sequence>
<dbReference type="InterPro" id="IPR008949">
    <property type="entry name" value="Isoprenoid_synthase_dom_sf"/>
</dbReference>
<reference evidence="2" key="1">
    <citation type="submission" date="2023-06" db="EMBL/GenBank/DDBJ databases">
        <title>Genome-scale phylogeny and comparative genomics of the fungal order Sordariales.</title>
        <authorList>
            <consortium name="Lawrence Berkeley National Laboratory"/>
            <person name="Hensen N."/>
            <person name="Bonometti L."/>
            <person name="Westerberg I."/>
            <person name="Brannstrom I.O."/>
            <person name="Guillou S."/>
            <person name="Cros-Aarteil S."/>
            <person name="Calhoun S."/>
            <person name="Haridas S."/>
            <person name="Kuo A."/>
            <person name="Mondo S."/>
            <person name="Pangilinan J."/>
            <person name="Riley R."/>
            <person name="Labutti K."/>
            <person name="Andreopoulos B."/>
            <person name="Lipzen A."/>
            <person name="Chen C."/>
            <person name="Yanf M."/>
            <person name="Daum C."/>
            <person name="Ng V."/>
            <person name="Clum A."/>
            <person name="Steindorff A."/>
            <person name="Ohm R."/>
            <person name="Martin F."/>
            <person name="Silar P."/>
            <person name="Natvig D."/>
            <person name="Lalanne C."/>
            <person name="Gautier V."/>
            <person name="Ament-Velasquez S.L."/>
            <person name="Kruys A."/>
            <person name="Hutchinson M.I."/>
            <person name="Powell A.J."/>
            <person name="Barry K."/>
            <person name="Miller A.N."/>
            <person name="Grigoriev I.V."/>
            <person name="Debuchy R."/>
            <person name="Gladieux P."/>
            <person name="Thoren M.H."/>
            <person name="Johannesson H."/>
        </authorList>
    </citation>
    <scope>NUCLEOTIDE SEQUENCE</scope>
    <source>
        <strain evidence="2">8032-3</strain>
    </source>
</reference>
<proteinExistence type="predicted"/>
<keyword evidence="3" id="KW-1185">Reference proteome</keyword>
<name>A0AAJ0BP50_9PEZI</name>
<dbReference type="SUPFAM" id="SSF48576">
    <property type="entry name" value="Terpenoid synthases"/>
    <property type="match status" value="1"/>
</dbReference>
<protein>
    <submittedName>
        <fullName evidence="2">Uncharacterized protein</fullName>
    </submittedName>
</protein>
<evidence type="ECO:0000313" key="2">
    <source>
        <dbReference type="EMBL" id="KAK1761889.1"/>
    </source>
</evidence>
<accession>A0AAJ0BP50</accession>
<comment type="caution">
    <text evidence="2">The sequence shown here is derived from an EMBL/GenBank/DDBJ whole genome shotgun (WGS) entry which is preliminary data.</text>
</comment>
<evidence type="ECO:0000256" key="1">
    <source>
        <dbReference type="SAM" id="MobiDB-lite"/>
    </source>
</evidence>
<evidence type="ECO:0000313" key="3">
    <source>
        <dbReference type="Proteomes" id="UP001244011"/>
    </source>
</evidence>
<dbReference type="EMBL" id="MU839048">
    <property type="protein sequence ID" value="KAK1761889.1"/>
    <property type="molecule type" value="Genomic_DNA"/>
</dbReference>
<dbReference type="Proteomes" id="UP001244011">
    <property type="component" value="Unassembled WGS sequence"/>
</dbReference>
<dbReference type="AlphaFoldDB" id="A0AAJ0BP50"/>
<dbReference type="Gene3D" id="1.10.600.10">
    <property type="entry name" value="Farnesyl Diphosphate Synthase"/>
    <property type="match status" value="1"/>
</dbReference>
<dbReference type="GeneID" id="85313555"/>
<gene>
    <name evidence="2" type="ORF">QBC33DRAFT_564341</name>
</gene>
<organism evidence="2 3">
    <name type="scientific">Phialemonium atrogriseum</name>
    <dbReference type="NCBI Taxonomy" id="1093897"/>
    <lineage>
        <taxon>Eukaryota</taxon>
        <taxon>Fungi</taxon>
        <taxon>Dikarya</taxon>
        <taxon>Ascomycota</taxon>
        <taxon>Pezizomycotina</taxon>
        <taxon>Sordariomycetes</taxon>
        <taxon>Sordariomycetidae</taxon>
        <taxon>Cephalothecales</taxon>
        <taxon>Cephalothecaceae</taxon>
        <taxon>Phialemonium</taxon>
    </lineage>
</organism>
<feature type="region of interest" description="Disordered" evidence="1">
    <location>
        <begin position="1"/>
        <end position="59"/>
    </location>
</feature>
<feature type="compositionally biased region" description="Basic and acidic residues" evidence="1">
    <location>
        <begin position="1"/>
        <end position="23"/>
    </location>
</feature>
<dbReference type="RefSeq" id="XP_060278102.1">
    <property type="nucleotide sequence ID" value="XM_060430368.1"/>
</dbReference>